<keyword evidence="4 6" id="KW-1133">Transmembrane helix</keyword>
<proteinExistence type="predicted"/>
<dbReference type="PANTHER" id="PTHR31394:SF1">
    <property type="entry name" value="TRANSMEMBRANE PROTEIN 199"/>
    <property type="match status" value="1"/>
</dbReference>
<keyword evidence="3" id="KW-0256">Endoplasmic reticulum</keyword>
<evidence type="ECO:0000256" key="3">
    <source>
        <dbReference type="ARBA" id="ARBA00022824"/>
    </source>
</evidence>
<organism evidence="7 8">
    <name type="scientific">Ceratodon purpureus</name>
    <name type="common">Fire moss</name>
    <name type="synonym">Dicranum purpureum</name>
    <dbReference type="NCBI Taxonomy" id="3225"/>
    <lineage>
        <taxon>Eukaryota</taxon>
        <taxon>Viridiplantae</taxon>
        <taxon>Streptophyta</taxon>
        <taxon>Embryophyta</taxon>
        <taxon>Bryophyta</taxon>
        <taxon>Bryophytina</taxon>
        <taxon>Bryopsida</taxon>
        <taxon>Dicranidae</taxon>
        <taxon>Pseudoditrichales</taxon>
        <taxon>Ditrichaceae</taxon>
        <taxon>Ceratodon</taxon>
    </lineage>
</organism>
<keyword evidence="8" id="KW-1185">Reference proteome</keyword>
<keyword evidence="2 6" id="KW-0812">Transmembrane</keyword>
<protein>
    <recommendedName>
        <fullName evidence="9">ATPase, vacuolar ER assembly factor, Vma12</fullName>
    </recommendedName>
</protein>
<evidence type="ECO:0000256" key="2">
    <source>
        <dbReference type="ARBA" id="ARBA00022692"/>
    </source>
</evidence>
<dbReference type="GO" id="GO:0005789">
    <property type="term" value="C:endoplasmic reticulum membrane"/>
    <property type="evidence" value="ECO:0007669"/>
    <property type="project" value="UniProtKB-SubCell"/>
</dbReference>
<accession>A0A8T0H1V4</accession>
<evidence type="ECO:0000313" key="8">
    <source>
        <dbReference type="Proteomes" id="UP000822688"/>
    </source>
</evidence>
<sequence length="266" mass="29540">MGFQGDPRLTRLDCQSTANGLVLRSCPNIQSLLSTAARSQVLSSELRDAALQYVEADVVPYPVIRDVWVQLTPGYGVPFHQVLAGSSFVLESPKPREKSKELKDRLARLQELADKKAYSELVKDVTNNDRHEDREYFSSYKNSLGFGLHVLVIMFTGYMFGYAIVRSQFPDYPAMHAAGGVLGLIAGMLVETILFITRTSMAEKSFARKSKTELKAEQVDLDSPTESTVPLVKVKTGDIVPETEIQAELEMPFGVRKRRGVVQPPA</sequence>
<feature type="transmembrane region" description="Helical" evidence="6">
    <location>
        <begin position="144"/>
        <end position="165"/>
    </location>
</feature>
<name>A0A8T0H1V4_CERPU</name>
<dbReference type="InterPro" id="IPR021013">
    <property type="entry name" value="ATPase_Vma12"/>
</dbReference>
<dbReference type="PANTHER" id="PTHR31394">
    <property type="entry name" value="TRANSMEMBRANE PROTEIN 199"/>
    <property type="match status" value="1"/>
</dbReference>
<comment type="caution">
    <text evidence="7">The sequence shown here is derived from an EMBL/GenBank/DDBJ whole genome shotgun (WGS) entry which is preliminary data.</text>
</comment>
<evidence type="ECO:0000256" key="1">
    <source>
        <dbReference type="ARBA" id="ARBA00004477"/>
    </source>
</evidence>
<keyword evidence="5 6" id="KW-0472">Membrane</keyword>
<dbReference type="Pfam" id="PF11712">
    <property type="entry name" value="Vma12"/>
    <property type="match status" value="1"/>
</dbReference>
<dbReference type="EMBL" id="CM026429">
    <property type="protein sequence ID" value="KAG0564334.1"/>
    <property type="molecule type" value="Genomic_DNA"/>
</dbReference>
<gene>
    <name evidence="7" type="ORF">KC19_8G102100</name>
</gene>
<evidence type="ECO:0008006" key="9">
    <source>
        <dbReference type="Google" id="ProtNLM"/>
    </source>
</evidence>
<dbReference type="AlphaFoldDB" id="A0A8T0H1V4"/>
<feature type="transmembrane region" description="Helical" evidence="6">
    <location>
        <begin position="177"/>
        <end position="196"/>
    </location>
</feature>
<evidence type="ECO:0000313" key="7">
    <source>
        <dbReference type="EMBL" id="KAG0564334.1"/>
    </source>
</evidence>
<dbReference type="GO" id="GO:0070072">
    <property type="term" value="P:vacuolar proton-transporting V-type ATPase complex assembly"/>
    <property type="evidence" value="ECO:0007669"/>
    <property type="project" value="InterPro"/>
</dbReference>
<dbReference type="Proteomes" id="UP000822688">
    <property type="component" value="Chromosome 8"/>
</dbReference>
<evidence type="ECO:0000256" key="4">
    <source>
        <dbReference type="ARBA" id="ARBA00022989"/>
    </source>
</evidence>
<evidence type="ECO:0000256" key="6">
    <source>
        <dbReference type="SAM" id="Phobius"/>
    </source>
</evidence>
<reference evidence="7" key="1">
    <citation type="submission" date="2020-06" db="EMBL/GenBank/DDBJ databases">
        <title>WGS assembly of Ceratodon purpureus strain R40.</title>
        <authorList>
            <person name="Carey S.B."/>
            <person name="Jenkins J."/>
            <person name="Shu S."/>
            <person name="Lovell J.T."/>
            <person name="Sreedasyam A."/>
            <person name="Maumus F."/>
            <person name="Tiley G.P."/>
            <person name="Fernandez-Pozo N."/>
            <person name="Barry K."/>
            <person name="Chen C."/>
            <person name="Wang M."/>
            <person name="Lipzen A."/>
            <person name="Daum C."/>
            <person name="Saski C.A."/>
            <person name="Payton A.C."/>
            <person name="Mcbreen J.C."/>
            <person name="Conrad R.E."/>
            <person name="Kollar L.M."/>
            <person name="Olsson S."/>
            <person name="Huttunen S."/>
            <person name="Landis J.B."/>
            <person name="Wickett N.J."/>
            <person name="Johnson M.G."/>
            <person name="Rensing S.A."/>
            <person name="Grimwood J."/>
            <person name="Schmutz J."/>
            <person name="Mcdaniel S.F."/>
        </authorList>
    </citation>
    <scope>NUCLEOTIDE SEQUENCE</scope>
    <source>
        <strain evidence="7">R40</strain>
    </source>
</reference>
<comment type="subcellular location">
    <subcellularLocation>
        <location evidence="1">Endoplasmic reticulum membrane</location>
        <topology evidence="1">Multi-pass membrane protein</topology>
    </subcellularLocation>
</comment>
<evidence type="ECO:0000256" key="5">
    <source>
        <dbReference type="ARBA" id="ARBA00023136"/>
    </source>
</evidence>